<dbReference type="Proteomes" id="UP001054821">
    <property type="component" value="Chromosome 6"/>
</dbReference>
<evidence type="ECO:0000313" key="2">
    <source>
        <dbReference type="Proteomes" id="UP001054821"/>
    </source>
</evidence>
<keyword evidence="2" id="KW-1185">Reference proteome</keyword>
<comment type="caution">
    <text evidence="1">The sequence shown here is derived from an EMBL/GenBank/DDBJ whole genome shotgun (WGS) entry which is preliminary data.</text>
</comment>
<sequence>MWRRDCRSAEKLEIGDERQVRRADKTTRLSRHTHGLMTNIQILCWSGILWATFWNTRRSDCYPSISSSRWWSGDSRGNWPNQRQSMWLGGREWTEDKVLTQNQESL</sequence>
<organism evidence="1 2">
    <name type="scientific">Prunus dulcis</name>
    <name type="common">Almond</name>
    <name type="synonym">Amygdalus dulcis</name>
    <dbReference type="NCBI Taxonomy" id="3755"/>
    <lineage>
        <taxon>Eukaryota</taxon>
        <taxon>Viridiplantae</taxon>
        <taxon>Streptophyta</taxon>
        <taxon>Embryophyta</taxon>
        <taxon>Tracheophyta</taxon>
        <taxon>Spermatophyta</taxon>
        <taxon>Magnoliopsida</taxon>
        <taxon>eudicotyledons</taxon>
        <taxon>Gunneridae</taxon>
        <taxon>Pentapetalae</taxon>
        <taxon>rosids</taxon>
        <taxon>fabids</taxon>
        <taxon>Rosales</taxon>
        <taxon>Rosaceae</taxon>
        <taxon>Amygdaloideae</taxon>
        <taxon>Amygdaleae</taxon>
        <taxon>Prunus</taxon>
    </lineage>
</organism>
<protein>
    <submittedName>
        <fullName evidence="1">Uncharacterized protein</fullName>
    </submittedName>
</protein>
<dbReference type="AlphaFoldDB" id="A0AAD4VK20"/>
<evidence type="ECO:0000313" key="1">
    <source>
        <dbReference type="EMBL" id="KAI5325351.1"/>
    </source>
</evidence>
<proteinExistence type="predicted"/>
<dbReference type="EMBL" id="JAJFAZ020000006">
    <property type="protein sequence ID" value="KAI5325351.1"/>
    <property type="molecule type" value="Genomic_DNA"/>
</dbReference>
<accession>A0AAD4VK20</accession>
<reference evidence="1 2" key="1">
    <citation type="journal article" date="2022" name="G3 (Bethesda)">
        <title>Whole-genome sequence and methylome profiling of the almond [Prunus dulcis (Mill.) D.A. Webb] cultivar 'Nonpareil'.</title>
        <authorList>
            <person name="D'Amico-Willman K.M."/>
            <person name="Ouma W.Z."/>
            <person name="Meulia T."/>
            <person name="Sideli G.M."/>
            <person name="Gradziel T.M."/>
            <person name="Fresnedo-Ramirez J."/>
        </authorList>
    </citation>
    <scope>NUCLEOTIDE SEQUENCE [LARGE SCALE GENOMIC DNA]</scope>
    <source>
        <strain evidence="1">Clone GOH B32 T37-40</strain>
    </source>
</reference>
<name>A0AAD4VK20_PRUDU</name>
<gene>
    <name evidence="1" type="ORF">L3X38_034425</name>
</gene>